<feature type="transmembrane region" description="Helical" evidence="1">
    <location>
        <begin position="6"/>
        <end position="30"/>
    </location>
</feature>
<evidence type="ECO:0000256" key="1">
    <source>
        <dbReference type="SAM" id="Phobius"/>
    </source>
</evidence>
<organism evidence="2">
    <name type="scientific">Eisenia balatonica</name>
    <dbReference type="NCBI Taxonomy" id="1302598"/>
    <lineage>
        <taxon>Eukaryota</taxon>
        <taxon>Metazoa</taxon>
        <taxon>Spiralia</taxon>
        <taxon>Lophotrochozoa</taxon>
        <taxon>Annelida</taxon>
        <taxon>Clitellata</taxon>
        <taxon>Oligochaeta</taxon>
        <taxon>Crassiclitellata</taxon>
        <taxon>Lumbricina</taxon>
        <taxon>Lumbricidae</taxon>
        <taxon>Lumbricinae</taxon>
        <taxon>Eisenia</taxon>
    </lineage>
</organism>
<dbReference type="EMBL" id="MK642872">
    <property type="protein sequence ID" value="QGZ10065.1"/>
    <property type="molecule type" value="Genomic_DNA"/>
</dbReference>
<dbReference type="AlphaFoldDB" id="A0A6B9IXG9"/>
<keyword evidence="1" id="KW-0812">Transmembrane</keyword>
<keyword evidence="2" id="KW-0496">Mitochondrion</keyword>
<sequence length="53" mass="6178">MPHLSPMSWIISIITFWAALSILTSTIWWSNYHPFSSSSKYNASSLESSWKWL</sequence>
<evidence type="ECO:0000313" key="2">
    <source>
        <dbReference type="EMBL" id="QGZ10065.1"/>
    </source>
</evidence>
<reference evidence="2" key="1">
    <citation type="submission" date="2019-03" db="EMBL/GenBank/DDBJ databases">
        <authorList>
            <person name="Shekhovtsov S.V."/>
            <person name="Golovanova E.V."/>
            <person name="Berman D.I."/>
            <person name="Bulakhova N.A."/>
            <person name="Szederjesi T."/>
            <person name="Peltek S.E."/>
        </authorList>
    </citation>
    <scope>NUCLEOTIDE SEQUENCE</scope>
</reference>
<proteinExistence type="predicted"/>
<name>A0A6B9IXG9_9ANNE</name>
<keyword evidence="1" id="KW-1133">Transmembrane helix</keyword>
<accession>A0A6B9IXG9</accession>
<keyword evidence="1" id="KW-0472">Membrane</keyword>
<reference evidence="2" key="2">
    <citation type="journal article" date="2020" name="Eur. J. Soil Biol.">
        <title>Phylogeny of the Eisenia nordenskioldi complex based on mitochondrial genomes.</title>
        <authorList>
            <person name="Shekhovtsov S."/>
            <person name="Golovanova E."/>
            <person name="Ershov N."/>
            <person name="Poluboyarova T."/>
            <person name="Berman D."/>
            <person name="Bulakhova N."/>
            <person name="Szederjesi T."/>
            <person name="Peltek S."/>
        </authorList>
    </citation>
    <scope>NUCLEOTIDE SEQUENCE</scope>
</reference>
<protein>
    <submittedName>
        <fullName evidence="2">ATP synthase F0 subunit 8</fullName>
    </submittedName>
</protein>
<gene>
    <name evidence="2" type="primary">ATP8</name>
</gene>
<geneLocation type="mitochondrion" evidence="2"/>